<proteinExistence type="predicted"/>
<reference evidence="6" key="2">
    <citation type="journal article" date="2021" name="PeerJ">
        <title>Extensive microbial diversity within the chicken gut microbiome revealed by metagenomics and culture.</title>
        <authorList>
            <person name="Gilroy R."/>
            <person name="Ravi A."/>
            <person name="Getino M."/>
            <person name="Pursley I."/>
            <person name="Horton D.L."/>
            <person name="Alikhan N.F."/>
            <person name="Baker D."/>
            <person name="Gharbi K."/>
            <person name="Hall N."/>
            <person name="Watson M."/>
            <person name="Adriaenssens E.M."/>
            <person name="Foster-Nyarko E."/>
            <person name="Jarju S."/>
            <person name="Secka A."/>
            <person name="Antonio M."/>
            <person name="Oren A."/>
            <person name="Chaudhuri R.R."/>
            <person name="La Ragione R."/>
            <person name="Hildebrand F."/>
            <person name="Pallen M.J."/>
        </authorList>
    </citation>
    <scope>NUCLEOTIDE SEQUENCE</scope>
    <source>
        <strain evidence="6">11687</strain>
    </source>
</reference>
<comment type="caution">
    <text evidence="6">The sequence shown here is derived from an EMBL/GenBank/DDBJ whole genome shotgun (WGS) entry which is preliminary data.</text>
</comment>
<dbReference type="InterPro" id="IPR051453">
    <property type="entry name" value="MBL_Glyoxalase_II"/>
</dbReference>
<accession>A0A9D1SG47</accession>
<dbReference type="SMART" id="SM00849">
    <property type="entry name" value="Lactamase_B"/>
    <property type="match status" value="1"/>
</dbReference>
<dbReference type="GO" id="GO:0016787">
    <property type="term" value="F:hydrolase activity"/>
    <property type="evidence" value="ECO:0007669"/>
    <property type="project" value="UniProtKB-KW"/>
</dbReference>
<evidence type="ECO:0000313" key="7">
    <source>
        <dbReference type="Proteomes" id="UP000824081"/>
    </source>
</evidence>
<dbReference type="SUPFAM" id="SSF56281">
    <property type="entry name" value="Metallo-hydrolase/oxidoreductase"/>
    <property type="match status" value="1"/>
</dbReference>
<evidence type="ECO:0000256" key="3">
    <source>
        <dbReference type="ARBA" id="ARBA00022801"/>
    </source>
</evidence>
<dbReference type="CDD" id="cd06262">
    <property type="entry name" value="metallo-hydrolase-like_MBL-fold"/>
    <property type="match status" value="1"/>
</dbReference>
<feature type="domain" description="Metallo-beta-lactamase" evidence="5">
    <location>
        <begin position="12"/>
        <end position="189"/>
    </location>
</feature>
<dbReference type="PANTHER" id="PTHR46233:SF3">
    <property type="entry name" value="HYDROXYACYLGLUTATHIONE HYDROLASE GLOC"/>
    <property type="match status" value="1"/>
</dbReference>
<sequence>MRVIRISPAGFAANSYAVTSDGKDALVVDPAQPRVAAELKKIGLRPVWILLTHAHFDHVGGVDRLKEEGAKLLCSERESSLIGTPADLCAAFGAPPSRFSADGTFSDGETKRLCGLNVTAIFTPGHTSGSVCYLVSGENAGDRVLFTGDTLFAGSVGRTDFPTGDGAALRESLRKLSALPGDMRVLPGHEDETTLETELRENPWMCG</sequence>
<protein>
    <submittedName>
        <fullName evidence="6">MBL fold metallo-hydrolase</fullName>
    </submittedName>
</protein>
<comment type="cofactor">
    <cofactor evidence="1">
        <name>Zn(2+)</name>
        <dbReference type="ChEBI" id="CHEBI:29105"/>
    </cofactor>
</comment>
<evidence type="ECO:0000259" key="5">
    <source>
        <dbReference type="SMART" id="SM00849"/>
    </source>
</evidence>
<keyword evidence="3" id="KW-0378">Hydrolase</keyword>
<reference evidence="6" key="1">
    <citation type="submission" date="2020-10" db="EMBL/GenBank/DDBJ databases">
        <authorList>
            <person name="Gilroy R."/>
        </authorList>
    </citation>
    <scope>NUCLEOTIDE SEQUENCE</scope>
    <source>
        <strain evidence="6">11687</strain>
    </source>
</reference>
<dbReference type="EMBL" id="DVMZ01000052">
    <property type="protein sequence ID" value="HIU58805.1"/>
    <property type="molecule type" value="Genomic_DNA"/>
</dbReference>
<dbReference type="AlphaFoldDB" id="A0A9D1SG47"/>
<evidence type="ECO:0000313" key="6">
    <source>
        <dbReference type="EMBL" id="HIU58805.1"/>
    </source>
</evidence>
<dbReference type="Gene3D" id="3.60.15.10">
    <property type="entry name" value="Ribonuclease Z/Hydroxyacylglutathione hydrolase-like"/>
    <property type="match status" value="1"/>
</dbReference>
<dbReference type="PANTHER" id="PTHR46233">
    <property type="entry name" value="HYDROXYACYLGLUTATHIONE HYDROLASE GLOC"/>
    <property type="match status" value="1"/>
</dbReference>
<gene>
    <name evidence="6" type="ORF">IAC57_01760</name>
</gene>
<keyword evidence="2" id="KW-0479">Metal-binding</keyword>
<evidence type="ECO:0000256" key="1">
    <source>
        <dbReference type="ARBA" id="ARBA00001947"/>
    </source>
</evidence>
<name>A0A9D1SG47_9FIRM</name>
<dbReference type="Pfam" id="PF00753">
    <property type="entry name" value="Lactamase_B"/>
    <property type="match status" value="1"/>
</dbReference>
<organism evidence="6 7">
    <name type="scientific">Candidatus Scatosoma pullistercoris</name>
    <dbReference type="NCBI Taxonomy" id="2840934"/>
    <lineage>
        <taxon>Bacteria</taxon>
        <taxon>Bacillati</taxon>
        <taxon>Bacillota</taxon>
        <taxon>Clostridia</taxon>
        <taxon>Candidatus Scatosoma</taxon>
    </lineage>
</organism>
<evidence type="ECO:0000256" key="2">
    <source>
        <dbReference type="ARBA" id="ARBA00022723"/>
    </source>
</evidence>
<evidence type="ECO:0000256" key="4">
    <source>
        <dbReference type="ARBA" id="ARBA00022833"/>
    </source>
</evidence>
<dbReference type="InterPro" id="IPR036866">
    <property type="entry name" value="RibonucZ/Hydroxyglut_hydro"/>
</dbReference>
<dbReference type="InterPro" id="IPR001279">
    <property type="entry name" value="Metallo-B-lactamas"/>
</dbReference>
<dbReference type="Proteomes" id="UP000824081">
    <property type="component" value="Unassembled WGS sequence"/>
</dbReference>
<dbReference type="GO" id="GO:0046872">
    <property type="term" value="F:metal ion binding"/>
    <property type="evidence" value="ECO:0007669"/>
    <property type="project" value="UniProtKB-KW"/>
</dbReference>
<keyword evidence="4" id="KW-0862">Zinc</keyword>